<dbReference type="Proteomes" id="UP000193334">
    <property type="component" value="Chromosome"/>
</dbReference>
<dbReference type="AlphaFoldDB" id="A0A1W6LJ90"/>
<gene>
    <name evidence="2" type="ORF">STSP1_00224</name>
</gene>
<name>A0A1W6LJ90_9BACT</name>
<sequence>MERKLKILLGGVPFGCNNVGDECILENVVKIVREYAPHSEITVSTNDENAAKRKLNVNTVPLAYFEPEADRDSMDAALKQSDVFIWSGATGLSDYPHITTDMLKKSQNAGTKTVVWGVGMNTCLNPFMYRLQPGKLKNILQIADALTFGVFDFVKKQNCRIDKTMRRQIAKSLLNSDLVVLRDHPTKSEVEKCGNAGELVVGADSALIQEQTPWSDAPFSSKVREFCESKKQKVGICISAQRQVQNSRGLVDFLDKLTEQGVGIIFVPMNPVTDSELMNQIKMQMRSPENSLLLEGRYEPADILALTSKLDCIISSRLHLLILSSILHVPFIGISRGSKVDNFLAEFGMQSAGNVESCNFERLYQQTVYHLGSREEFEEKSKEVREKLLKRLKNAKELLKDVLS</sequence>
<organism evidence="2 3">
    <name type="scientific">Sedimentisphaera salicampi</name>
    <dbReference type="NCBI Taxonomy" id="1941349"/>
    <lineage>
        <taxon>Bacteria</taxon>
        <taxon>Pseudomonadati</taxon>
        <taxon>Planctomycetota</taxon>
        <taxon>Phycisphaerae</taxon>
        <taxon>Sedimentisphaerales</taxon>
        <taxon>Sedimentisphaeraceae</taxon>
        <taxon>Sedimentisphaera</taxon>
    </lineage>
</organism>
<feature type="domain" description="Polysaccharide pyruvyl transferase" evidence="1">
    <location>
        <begin position="18"/>
        <end position="336"/>
    </location>
</feature>
<dbReference type="RefSeq" id="WP_085754581.1">
    <property type="nucleotide sequence ID" value="NZ_CP021023.1"/>
</dbReference>
<keyword evidence="2" id="KW-0808">Transferase</keyword>
<accession>A0A1W6LJ90</accession>
<reference evidence="3" key="1">
    <citation type="submission" date="2017-04" db="EMBL/GenBank/DDBJ databases">
        <title>Comparative genomics and description of representatives of a novel lineage of planctomycetes thriving in anoxic sediments.</title>
        <authorList>
            <person name="Spring S."/>
            <person name="Bunk B."/>
            <person name="Sproer C."/>
        </authorList>
    </citation>
    <scope>NUCLEOTIDE SEQUENCE [LARGE SCALE GENOMIC DNA]</scope>
    <source>
        <strain evidence="3">ST-PulAB-D4</strain>
    </source>
</reference>
<dbReference type="GO" id="GO:0016740">
    <property type="term" value="F:transferase activity"/>
    <property type="evidence" value="ECO:0007669"/>
    <property type="project" value="UniProtKB-KW"/>
</dbReference>
<evidence type="ECO:0000313" key="2">
    <source>
        <dbReference type="EMBL" id="ARN55858.1"/>
    </source>
</evidence>
<evidence type="ECO:0000259" key="1">
    <source>
        <dbReference type="Pfam" id="PF04230"/>
    </source>
</evidence>
<dbReference type="PANTHER" id="PTHR36836:SF1">
    <property type="entry name" value="COLANIC ACID BIOSYNTHESIS PROTEIN WCAK"/>
    <property type="match status" value="1"/>
</dbReference>
<dbReference type="EMBL" id="CP021023">
    <property type="protein sequence ID" value="ARN55858.1"/>
    <property type="molecule type" value="Genomic_DNA"/>
</dbReference>
<protein>
    <submittedName>
        <fullName evidence="2">Polysaccharide pyruvyl transferase CsaB</fullName>
    </submittedName>
</protein>
<dbReference type="Pfam" id="PF04230">
    <property type="entry name" value="PS_pyruv_trans"/>
    <property type="match status" value="1"/>
</dbReference>
<proteinExistence type="predicted"/>
<dbReference type="STRING" id="1941349.STSP1_00224"/>
<dbReference type="KEGG" id="pbp:STSP1_00224"/>
<dbReference type="PANTHER" id="PTHR36836">
    <property type="entry name" value="COLANIC ACID BIOSYNTHESIS PROTEIN WCAK"/>
    <property type="match status" value="1"/>
</dbReference>
<keyword evidence="3" id="KW-1185">Reference proteome</keyword>
<evidence type="ECO:0000313" key="3">
    <source>
        <dbReference type="Proteomes" id="UP000193334"/>
    </source>
</evidence>
<dbReference type="InterPro" id="IPR007345">
    <property type="entry name" value="Polysacch_pyruvyl_Trfase"/>
</dbReference>